<reference evidence="2" key="1">
    <citation type="submission" date="2022-11" db="EMBL/GenBank/DDBJ databases">
        <title>Chromosome-level genome of Pogonophryne albipinna.</title>
        <authorList>
            <person name="Jo E."/>
        </authorList>
    </citation>
    <scope>NUCLEOTIDE SEQUENCE</scope>
    <source>
        <strain evidence="2">SGF0006</strain>
        <tissue evidence="2">Muscle</tissue>
    </source>
</reference>
<name>A0AAD6FP22_9TELE</name>
<sequence>HPVALDSSPKTLCKQSLLLLRPSASEPSSPEGKRDMEERCRVQQQQPPDSKAKLLESRECPRRAEGSLNSVCDLGQWSTSGTSHNRVHTSTALRHPTRQVGRERQG</sequence>
<gene>
    <name evidence="2" type="ORF">JOQ06_012354</name>
</gene>
<feature type="non-terminal residue" evidence="2">
    <location>
        <position position="106"/>
    </location>
</feature>
<feature type="region of interest" description="Disordered" evidence="1">
    <location>
        <begin position="15"/>
        <end position="106"/>
    </location>
</feature>
<dbReference type="EMBL" id="JAPTMU010000006">
    <property type="protein sequence ID" value="KAJ4942488.1"/>
    <property type="molecule type" value="Genomic_DNA"/>
</dbReference>
<comment type="caution">
    <text evidence="2">The sequence shown here is derived from an EMBL/GenBank/DDBJ whole genome shotgun (WGS) entry which is preliminary data.</text>
</comment>
<feature type="compositionally biased region" description="Basic and acidic residues" evidence="1">
    <location>
        <begin position="50"/>
        <end position="65"/>
    </location>
</feature>
<protein>
    <submittedName>
        <fullName evidence="2">Uncharacterized protein</fullName>
    </submittedName>
</protein>
<feature type="compositionally biased region" description="Polar residues" evidence="1">
    <location>
        <begin position="76"/>
        <end position="92"/>
    </location>
</feature>
<proteinExistence type="predicted"/>
<evidence type="ECO:0000313" key="2">
    <source>
        <dbReference type="EMBL" id="KAJ4942488.1"/>
    </source>
</evidence>
<evidence type="ECO:0000313" key="3">
    <source>
        <dbReference type="Proteomes" id="UP001219934"/>
    </source>
</evidence>
<dbReference type="AlphaFoldDB" id="A0AAD6FP22"/>
<keyword evidence="3" id="KW-1185">Reference proteome</keyword>
<dbReference type="Proteomes" id="UP001219934">
    <property type="component" value="Unassembled WGS sequence"/>
</dbReference>
<evidence type="ECO:0000256" key="1">
    <source>
        <dbReference type="SAM" id="MobiDB-lite"/>
    </source>
</evidence>
<feature type="compositionally biased region" description="Basic and acidic residues" evidence="1">
    <location>
        <begin position="31"/>
        <end position="41"/>
    </location>
</feature>
<feature type="non-terminal residue" evidence="2">
    <location>
        <position position="1"/>
    </location>
</feature>
<organism evidence="2 3">
    <name type="scientific">Pogonophryne albipinna</name>
    <dbReference type="NCBI Taxonomy" id="1090488"/>
    <lineage>
        <taxon>Eukaryota</taxon>
        <taxon>Metazoa</taxon>
        <taxon>Chordata</taxon>
        <taxon>Craniata</taxon>
        <taxon>Vertebrata</taxon>
        <taxon>Euteleostomi</taxon>
        <taxon>Actinopterygii</taxon>
        <taxon>Neopterygii</taxon>
        <taxon>Teleostei</taxon>
        <taxon>Neoteleostei</taxon>
        <taxon>Acanthomorphata</taxon>
        <taxon>Eupercaria</taxon>
        <taxon>Perciformes</taxon>
        <taxon>Notothenioidei</taxon>
        <taxon>Pogonophryne</taxon>
    </lineage>
</organism>
<accession>A0AAD6FP22</accession>